<dbReference type="Proteomes" id="UP000694865">
    <property type="component" value="Unplaced"/>
</dbReference>
<dbReference type="PROSITE" id="PS51420">
    <property type="entry name" value="RHO"/>
    <property type="match status" value="1"/>
</dbReference>
<sequence length="364" mass="41038">MATLFENYAVNVVVNNGRCHIELQIYDTAGKNQDLDNIRQIEYPATDVILVCFSVVSPSSFESVKYKWIPEIKKHCPRTHFMLVGTQVELREDAATVEKLQQNKMKPITAEEAKALAEASHAYKYVECSVSTQEGVKNVFDEAALSAFEALPPLPENKCEVMTSDERNDDVLERLRGVERTIASSSEICCSFKSTSDHPENTVLYHRSMQATRLYKQDKLLCKVARKDREFNRRQAAKARGDEDMLLRIGPEDGPDLVAQDVVNHTYHTLIHEGDDNVNINAETIDGQNTFHSMERVIFPQQNDSSTSNIPRVKRGDNKSLILTEAGNSLTECRYFKKPTCTSKIRKTFGSAEIISSNGKLIIN</sequence>
<evidence type="ECO:0000313" key="3">
    <source>
        <dbReference type="Proteomes" id="UP000694865"/>
    </source>
</evidence>
<dbReference type="InterPro" id="IPR005225">
    <property type="entry name" value="Small_GTP-bd"/>
</dbReference>
<gene>
    <name evidence="4" type="primary">LOC102801453</name>
</gene>
<dbReference type="GeneID" id="102801453"/>
<dbReference type="SMART" id="SM00174">
    <property type="entry name" value="RHO"/>
    <property type="match status" value="1"/>
</dbReference>
<dbReference type="PANTHER" id="PTHR24072">
    <property type="entry name" value="RHO FAMILY GTPASE"/>
    <property type="match status" value="1"/>
</dbReference>
<dbReference type="SMART" id="SM00175">
    <property type="entry name" value="RAB"/>
    <property type="match status" value="1"/>
</dbReference>
<reference evidence="4" key="1">
    <citation type="submission" date="2025-08" db="UniProtKB">
        <authorList>
            <consortium name="RefSeq"/>
        </authorList>
    </citation>
    <scope>IDENTIFICATION</scope>
    <source>
        <tissue evidence="4">Testes</tissue>
    </source>
</reference>
<dbReference type="InterPro" id="IPR003578">
    <property type="entry name" value="Small_GTPase_Rho"/>
</dbReference>
<name>A0ABM0MPX9_SACKO</name>
<dbReference type="Pfam" id="PF00071">
    <property type="entry name" value="Ras"/>
    <property type="match status" value="1"/>
</dbReference>
<dbReference type="NCBIfam" id="TIGR00231">
    <property type="entry name" value="small_GTP"/>
    <property type="match status" value="1"/>
</dbReference>
<keyword evidence="3" id="KW-1185">Reference proteome</keyword>
<organism evidence="3 4">
    <name type="scientific">Saccoglossus kowalevskii</name>
    <name type="common">Acorn worm</name>
    <dbReference type="NCBI Taxonomy" id="10224"/>
    <lineage>
        <taxon>Eukaryota</taxon>
        <taxon>Metazoa</taxon>
        <taxon>Hemichordata</taxon>
        <taxon>Enteropneusta</taxon>
        <taxon>Harrimaniidae</taxon>
        <taxon>Saccoglossus</taxon>
    </lineage>
</organism>
<proteinExistence type="predicted"/>
<keyword evidence="2" id="KW-0342">GTP-binding</keyword>
<keyword evidence="1" id="KW-0547">Nucleotide-binding</keyword>
<dbReference type="RefSeq" id="XP_006822070.1">
    <property type="nucleotide sequence ID" value="XM_006822007.1"/>
</dbReference>
<evidence type="ECO:0000256" key="2">
    <source>
        <dbReference type="ARBA" id="ARBA00023134"/>
    </source>
</evidence>
<dbReference type="InterPro" id="IPR001806">
    <property type="entry name" value="Small_GTPase"/>
</dbReference>
<accession>A0ABM0MPX9</accession>
<dbReference type="SUPFAM" id="SSF52540">
    <property type="entry name" value="P-loop containing nucleoside triphosphate hydrolases"/>
    <property type="match status" value="1"/>
</dbReference>
<dbReference type="InterPro" id="IPR027417">
    <property type="entry name" value="P-loop_NTPase"/>
</dbReference>
<dbReference type="PROSITE" id="PS51419">
    <property type="entry name" value="RAB"/>
    <property type="match status" value="1"/>
</dbReference>
<protein>
    <submittedName>
        <fullName evidence="4">Uncharacterized protein LOC102801453</fullName>
    </submittedName>
</protein>
<evidence type="ECO:0000313" key="4">
    <source>
        <dbReference type="RefSeq" id="XP_006822070.1"/>
    </source>
</evidence>
<dbReference type="PROSITE" id="PS51421">
    <property type="entry name" value="RAS"/>
    <property type="match status" value="1"/>
</dbReference>
<evidence type="ECO:0000256" key="1">
    <source>
        <dbReference type="ARBA" id="ARBA00022741"/>
    </source>
</evidence>
<dbReference type="PRINTS" id="PR00449">
    <property type="entry name" value="RASTRNSFRMNG"/>
</dbReference>
<dbReference type="Gene3D" id="3.40.50.300">
    <property type="entry name" value="P-loop containing nucleotide triphosphate hydrolases"/>
    <property type="match status" value="1"/>
</dbReference>